<dbReference type="InterPro" id="IPR008020">
    <property type="entry name" value="G8P"/>
</dbReference>
<keyword evidence="2" id="KW-0732">Signal</keyword>
<keyword evidence="3" id="KW-0946">Virion</keyword>
<organism evidence="3 4">
    <name type="scientific">Kushneria aurantia</name>
    <dbReference type="NCBI Taxonomy" id="504092"/>
    <lineage>
        <taxon>Bacteria</taxon>
        <taxon>Pseudomonadati</taxon>
        <taxon>Pseudomonadota</taxon>
        <taxon>Gammaproteobacteria</taxon>
        <taxon>Oceanospirillales</taxon>
        <taxon>Halomonadaceae</taxon>
        <taxon>Kushneria</taxon>
    </lineage>
</organism>
<feature type="signal peptide" evidence="2">
    <location>
        <begin position="1"/>
        <end position="35"/>
    </location>
</feature>
<accession>A0ABV6G1M5</accession>
<keyword evidence="1" id="KW-0812">Transmembrane</keyword>
<dbReference type="Pfam" id="PF19199">
    <property type="entry name" value="Phage_coatGP8"/>
    <property type="match status" value="1"/>
</dbReference>
<dbReference type="Gene3D" id="1.20.5.80">
    <property type="match status" value="1"/>
</dbReference>
<comment type="caution">
    <text evidence="3">The sequence shown here is derived from an EMBL/GenBank/DDBJ whole genome shotgun (WGS) entry which is preliminary data.</text>
</comment>
<evidence type="ECO:0000256" key="1">
    <source>
        <dbReference type="SAM" id="Phobius"/>
    </source>
</evidence>
<evidence type="ECO:0000256" key="2">
    <source>
        <dbReference type="SAM" id="SignalP"/>
    </source>
</evidence>
<dbReference type="RefSeq" id="WP_019952903.1">
    <property type="nucleotide sequence ID" value="NZ_JBHLVX010000021.1"/>
</dbReference>
<feature type="chain" id="PRO_5046594466" evidence="2">
    <location>
        <begin position="36"/>
        <end position="91"/>
    </location>
</feature>
<dbReference type="SUPFAM" id="SSF57987">
    <property type="entry name" value="Inovirus (filamentous phage) major coat protein"/>
    <property type="match status" value="1"/>
</dbReference>
<keyword evidence="3" id="KW-0167">Capsid protein</keyword>
<proteinExistence type="predicted"/>
<feature type="transmembrane region" description="Helical" evidence="1">
    <location>
        <begin position="65"/>
        <end position="83"/>
    </location>
</feature>
<name>A0ABV6G1M5_9GAMM</name>
<dbReference type="PIRSF" id="PIRSF004117">
    <property type="entry name" value="Phage_coat_B"/>
    <property type="match status" value="1"/>
</dbReference>
<keyword evidence="1" id="KW-1133">Transmembrane helix</keyword>
<keyword evidence="4" id="KW-1185">Reference proteome</keyword>
<dbReference type="InterPro" id="IPR023390">
    <property type="entry name" value="Phage_M13_G8P_capsid_dom_sf"/>
</dbReference>
<reference evidence="3 4" key="1">
    <citation type="submission" date="2024-09" db="EMBL/GenBank/DDBJ databases">
        <authorList>
            <person name="Sun Q."/>
            <person name="Mori K."/>
        </authorList>
    </citation>
    <scope>NUCLEOTIDE SEQUENCE [LARGE SCALE GENOMIC DNA]</scope>
    <source>
        <strain evidence="3 4">CCM 7415</strain>
    </source>
</reference>
<gene>
    <name evidence="3" type="ORF">ACFFHW_06035</name>
</gene>
<dbReference type="EMBL" id="JBHLVX010000021">
    <property type="protein sequence ID" value="MFC0267559.1"/>
    <property type="molecule type" value="Genomic_DNA"/>
</dbReference>
<evidence type="ECO:0000313" key="4">
    <source>
        <dbReference type="Proteomes" id="UP001589814"/>
    </source>
</evidence>
<sequence>MKNKLAYLRALSQKKAAQLSTAGALTLAGIGAAQAAEGGGSGGASASYSQAFSTLESQAGDMASQAWPVVIGVVGSLLAIGLFKKFANKST</sequence>
<dbReference type="Proteomes" id="UP001589814">
    <property type="component" value="Unassembled WGS sequence"/>
</dbReference>
<evidence type="ECO:0000313" key="3">
    <source>
        <dbReference type="EMBL" id="MFC0267559.1"/>
    </source>
</evidence>
<protein>
    <submittedName>
        <fullName evidence="3">Major coat protein</fullName>
    </submittedName>
</protein>
<keyword evidence="1" id="KW-0472">Membrane</keyword>